<comment type="caution">
    <text evidence="19">The sequence shown here is derived from an EMBL/GenBank/DDBJ whole genome shotgun (WGS) entry which is preliminary data.</text>
</comment>
<dbReference type="Proteomes" id="UP000557193">
    <property type="component" value="Unassembled WGS sequence"/>
</dbReference>
<dbReference type="PANTHER" id="PTHR37838">
    <property type="entry name" value="NA(+)-TRANSLOCATING NADH-QUINONE REDUCTASE SUBUNIT C"/>
    <property type="match status" value="1"/>
</dbReference>
<evidence type="ECO:0000256" key="3">
    <source>
        <dbReference type="ARBA" id="ARBA00022519"/>
    </source>
</evidence>
<dbReference type="GO" id="GO:0010181">
    <property type="term" value="F:FMN binding"/>
    <property type="evidence" value="ECO:0007669"/>
    <property type="project" value="UniProtKB-UniRule"/>
</dbReference>
<keyword evidence="5 16" id="KW-0285">Flavoprotein</keyword>
<keyword evidence="7 16" id="KW-0812">Transmembrane</keyword>
<dbReference type="SMART" id="SM00900">
    <property type="entry name" value="FMN_bind"/>
    <property type="match status" value="1"/>
</dbReference>
<evidence type="ECO:0000256" key="1">
    <source>
        <dbReference type="ARBA" id="ARBA00022448"/>
    </source>
</evidence>
<proteinExistence type="inferred from homology"/>
<dbReference type="EMBL" id="JACHLL010000002">
    <property type="protein sequence ID" value="MBB6340914.1"/>
    <property type="molecule type" value="Genomic_DNA"/>
</dbReference>
<comment type="similarity">
    <text evidence="16 17">Belongs to the NqrC family.</text>
</comment>
<keyword evidence="1 16" id="KW-0813">Transport</keyword>
<keyword evidence="10 16" id="KW-0520">NAD</keyword>
<keyword evidence="3" id="KW-0997">Cell inner membrane</keyword>
<feature type="transmembrane region" description="Helical" evidence="16">
    <location>
        <begin position="12"/>
        <end position="32"/>
    </location>
</feature>
<comment type="subunit">
    <text evidence="16 17">Composed of six subunits; NqrA, NqrB, NqrC, NqrD, NqrE and NqrF.</text>
</comment>
<dbReference type="PIRSF" id="PIRSF009437">
    <property type="entry name" value="NQR-1_subunit_C"/>
    <property type="match status" value="1"/>
</dbReference>
<keyword evidence="12 16" id="KW-0406">Ion transport</keyword>
<dbReference type="NCBIfam" id="TIGR01938">
    <property type="entry name" value="nqrC"/>
    <property type="match status" value="1"/>
</dbReference>
<evidence type="ECO:0000256" key="6">
    <source>
        <dbReference type="ARBA" id="ARBA00022643"/>
    </source>
</evidence>
<evidence type="ECO:0000256" key="13">
    <source>
        <dbReference type="ARBA" id="ARBA00023075"/>
    </source>
</evidence>
<evidence type="ECO:0000256" key="11">
    <source>
        <dbReference type="ARBA" id="ARBA00023053"/>
    </source>
</evidence>
<comment type="cofactor">
    <cofactor evidence="16 17">
        <name>FMN</name>
        <dbReference type="ChEBI" id="CHEBI:58210"/>
    </cofactor>
</comment>
<keyword evidence="13 16" id="KW-0830">Ubiquinone</keyword>
<evidence type="ECO:0000256" key="7">
    <source>
        <dbReference type="ARBA" id="ARBA00022692"/>
    </source>
</evidence>
<evidence type="ECO:0000256" key="16">
    <source>
        <dbReference type="HAMAP-Rule" id="MF_00427"/>
    </source>
</evidence>
<comment type="caution">
    <text evidence="16">Lacks conserved residue(s) required for the propagation of feature annotation.</text>
</comment>
<evidence type="ECO:0000256" key="14">
    <source>
        <dbReference type="ARBA" id="ARBA00023136"/>
    </source>
</evidence>
<sequence length="266" mass="28701">MAKQESTLRTLTVAMLVCLVCSIFVAGGAVMLKPTQVENRQLDKQRSILTIAGLGGEGLSAKQVKALYAERIRARVVDLQTGQFSEAQDAASFDPLKAAKDPQLSDALPREQDIASIKRRERFSTVYLVERDGQLESLILPVRGYGLWSTLYGFIAVKGDLNTVVGFGFYQHGETPGLGGEVDNPKWKALWTGKSLFDEQGTLAVEVIKGSVDPQSTKAAHQVDGLAGATLTSKGVNNLLHFWLGENGFGPLLANLKLLTQKAGEA</sequence>
<evidence type="ECO:0000256" key="12">
    <source>
        <dbReference type="ARBA" id="ARBA00023065"/>
    </source>
</evidence>
<organism evidence="19 20">
    <name type="scientific">Pseudomonas fluvialis</name>
    <dbReference type="NCBI Taxonomy" id="1793966"/>
    <lineage>
        <taxon>Bacteria</taxon>
        <taxon>Pseudomonadati</taxon>
        <taxon>Pseudomonadota</taxon>
        <taxon>Gammaproteobacteria</taxon>
        <taxon>Pseudomonadales</taxon>
        <taxon>Pseudomonadaceae</taxon>
        <taxon>Pseudomonas</taxon>
    </lineage>
</organism>
<keyword evidence="14 16" id="KW-0472">Membrane</keyword>
<evidence type="ECO:0000256" key="4">
    <source>
        <dbReference type="ARBA" id="ARBA00022553"/>
    </source>
</evidence>
<evidence type="ECO:0000313" key="20">
    <source>
        <dbReference type="Proteomes" id="UP000557193"/>
    </source>
</evidence>
<dbReference type="RefSeq" id="WP_184681308.1">
    <property type="nucleotide sequence ID" value="NZ_JACHLL010000002.1"/>
</dbReference>
<evidence type="ECO:0000256" key="9">
    <source>
        <dbReference type="ARBA" id="ARBA00022989"/>
    </source>
</evidence>
<evidence type="ECO:0000256" key="15">
    <source>
        <dbReference type="ARBA" id="ARBA00023201"/>
    </source>
</evidence>
<evidence type="ECO:0000313" key="19">
    <source>
        <dbReference type="EMBL" id="MBB6340914.1"/>
    </source>
</evidence>
<feature type="domain" description="FMN-binding" evidence="18">
    <location>
        <begin position="146"/>
        <end position="247"/>
    </location>
</feature>
<dbReference type="InterPro" id="IPR010204">
    <property type="entry name" value="NqrC"/>
</dbReference>
<evidence type="ECO:0000256" key="8">
    <source>
        <dbReference type="ARBA" id="ARBA00022967"/>
    </source>
</evidence>
<keyword evidence="4 16" id="KW-0597">Phosphoprotein</keyword>
<evidence type="ECO:0000256" key="5">
    <source>
        <dbReference type="ARBA" id="ARBA00022630"/>
    </source>
</evidence>
<keyword evidence="11 16" id="KW-0915">Sodium</keyword>
<keyword evidence="6 16" id="KW-0288">FMN</keyword>
<evidence type="ECO:0000256" key="10">
    <source>
        <dbReference type="ARBA" id="ARBA00023027"/>
    </source>
</evidence>
<keyword evidence="2 16" id="KW-1003">Cell membrane</keyword>
<keyword evidence="9 16" id="KW-1133">Transmembrane helix</keyword>
<protein>
    <recommendedName>
        <fullName evidence="16 17">Na(+)-translocating NADH-quinone reductase subunit C</fullName>
        <shortName evidence="16 17">Na(+)-NQR subunit C</shortName>
        <shortName evidence="16 17">Na(+)-translocating NQR subunit C</shortName>
        <ecNumber evidence="16 17">7.2.1.1</ecNumber>
    </recommendedName>
    <alternativeName>
        <fullName evidence="16 17">NQR complex subunit C</fullName>
    </alternativeName>
    <alternativeName>
        <fullName evidence="16 17">NQR-1 subunit C</fullName>
    </alternativeName>
</protein>
<evidence type="ECO:0000259" key="18">
    <source>
        <dbReference type="SMART" id="SM00900"/>
    </source>
</evidence>
<dbReference type="NCBIfam" id="NF003749">
    <property type="entry name" value="PRK05346.1-5"/>
    <property type="match status" value="1"/>
</dbReference>
<name>A0A7X0BQC7_9PSED</name>
<accession>A0A7X0BQC7</accession>
<comment type="subcellular location">
    <subcellularLocation>
        <location evidence="16">Cell membrane</location>
        <topology evidence="16">Single-pass membrane protein</topology>
    </subcellularLocation>
</comment>
<keyword evidence="19" id="KW-0560">Oxidoreductase</keyword>
<evidence type="ECO:0000256" key="2">
    <source>
        <dbReference type="ARBA" id="ARBA00022475"/>
    </source>
</evidence>
<dbReference type="GO" id="GO:0016655">
    <property type="term" value="F:oxidoreductase activity, acting on NAD(P)H, quinone or similar compound as acceptor"/>
    <property type="evidence" value="ECO:0007669"/>
    <property type="project" value="UniProtKB-UniRule"/>
</dbReference>
<comment type="function">
    <text evidence="16">NQR complex catalyzes the reduction of ubiquinone-1 to ubiquinol by two successive reactions, coupled with the transport of Na(+) ions from the cytoplasm to the periplasm. NqrA to NqrE are probably involved in the second step, the conversion of ubisemiquinone to ubiquinol.</text>
</comment>
<feature type="modified residue" description="FMN phosphoryl threonine" evidence="16">
    <location>
        <position position="230"/>
    </location>
</feature>
<evidence type="ECO:0000256" key="17">
    <source>
        <dbReference type="PIRNR" id="PIRNR009437"/>
    </source>
</evidence>
<dbReference type="GO" id="GO:0005886">
    <property type="term" value="C:plasma membrane"/>
    <property type="evidence" value="ECO:0007669"/>
    <property type="project" value="UniProtKB-SubCell"/>
</dbReference>
<keyword evidence="20" id="KW-1185">Reference proteome</keyword>
<gene>
    <name evidence="16" type="primary">nqrC</name>
    <name evidence="19" type="ORF">HNP49_001071</name>
</gene>
<keyword evidence="8 16" id="KW-1278">Translocase</keyword>
<reference evidence="19 20" key="1">
    <citation type="submission" date="2020-08" db="EMBL/GenBank/DDBJ databases">
        <title>Functional genomics of gut bacteria from endangered species of beetles.</title>
        <authorList>
            <person name="Carlos-Shanley C."/>
        </authorList>
    </citation>
    <scope>NUCLEOTIDE SEQUENCE [LARGE SCALE GENOMIC DNA]</scope>
    <source>
        <strain evidence="19 20">S00202</strain>
    </source>
</reference>
<dbReference type="HAMAP" id="MF_00427">
    <property type="entry name" value="NqrC"/>
    <property type="match status" value="1"/>
</dbReference>
<comment type="catalytic activity">
    <reaction evidence="16 17">
        <text>a ubiquinone + n Na(+)(in) + NADH + H(+) = a ubiquinol + n Na(+)(out) + NAD(+)</text>
        <dbReference type="Rhea" id="RHEA:47748"/>
        <dbReference type="Rhea" id="RHEA-COMP:9565"/>
        <dbReference type="Rhea" id="RHEA-COMP:9566"/>
        <dbReference type="ChEBI" id="CHEBI:15378"/>
        <dbReference type="ChEBI" id="CHEBI:16389"/>
        <dbReference type="ChEBI" id="CHEBI:17976"/>
        <dbReference type="ChEBI" id="CHEBI:29101"/>
        <dbReference type="ChEBI" id="CHEBI:57540"/>
        <dbReference type="ChEBI" id="CHEBI:57945"/>
        <dbReference type="EC" id="7.2.1.1"/>
    </reaction>
</comment>
<dbReference type="PANTHER" id="PTHR37838:SF1">
    <property type="entry name" value="NA(+)-TRANSLOCATING NADH-QUINONE REDUCTASE SUBUNIT C"/>
    <property type="match status" value="1"/>
</dbReference>
<dbReference type="GO" id="GO:0006814">
    <property type="term" value="P:sodium ion transport"/>
    <property type="evidence" value="ECO:0007669"/>
    <property type="project" value="UniProtKB-UniRule"/>
</dbReference>
<dbReference type="AlphaFoldDB" id="A0A7X0BQC7"/>
<dbReference type="Pfam" id="PF04205">
    <property type="entry name" value="FMN_bind"/>
    <property type="match status" value="1"/>
</dbReference>
<keyword evidence="15 16" id="KW-0739">Sodium transport</keyword>
<dbReference type="InterPro" id="IPR007329">
    <property type="entry name" value="FMN-bd"/>
</dbReference>
<dbReference type="EC" id="7.2.1.1" evidence="16 17"/>